<dbReference type="Gene3D" id="1.25.10.10">
    <property type="entry name" value="Leucine-rich Repeat Variant"/>
    <property type="match status" value="1"/>
</dbReference>
<organism evidence="1 2">
    <name type="scientific">[Myrmecia] bisecta</name>
    <dbReference type="NCBI Taxonomy" id="41462"/>
    <lineage>
        <taxon>Eukaryota</taxon>
        <taxon>Viridiplantae</taxon>
        <taxon>Chlorophyta</taxon>
        <taxon>core chlorophytes</taxon>
        <taxon>Trebouxiophyceae</taxon>
        <taxon>Trebouxiales</taxon>
        <taxon>Trebouxiaceae</taxon>
        <taxon>Myrmecia</taxon>
    </lineage>
</organism>
<keyword evidence="2" id="KW-1185">Reference proteome</keyword>
<evidence type="ECO:0008006" key="3">
    <source>
        <dbReference type="Google" id="ProtNLM"/>
    </source>
</evidence>
<dbReference type="InterPro" id="IPR016024">
    <property type="entry name" value="ARM-type_fold"/>
</dbReference>
<name>A0AAW1PX12_9CHLO</name>
<dbReference type="Proteomes" id="UP001489004">
    <property type="component" value="Unassembled WGS sequence"/>
</dbReference>
<dbReference type="SUPFAM" id="SSF48371">
    <property type="entry name" value="ARM repeat"/>
    <property type="match status" value="1"/>
</dbReference>
<gene>
    <name evidence="1" type="ORF">WJX72_005750</name>
</gene>
<proteinExistence type="predicted"/>
<accession>A0AAW1PX12</accession>
<sequence length="66" mass="6852">MLVHLLQEGSPEAHIMAAQALMMVGNLNVANQDAIREAGGITVLVDLLQPGSVPATCSIRISAARS</sequence>
<dbReference type="EMBL" id="JALJOR010000008">
    <property type="protein sequence ID" value="KAK9812915.1"/>
    <property type="molecule type" value="Genomic_DNA"/>
</dbReference>
<comment type="caution">
    <text evidence="1">The sequence shown here is derived from an EMBL/GenBank/DDBJ whole genome shotgun (WGS) entry which is preliminary data.</text>
</comment>
<reference evidence="1 2" key="1">
    <citation type="journal article" date="2024" name="Nat. Commun.">
        <title>Phylogenomics reveals the evolutionary origins of lichenization in chlorophyte algae.</title>
        <authorList>
            <person name="Puginier C."/>
            <person name="Libourel C."/>
            <person name="Otte J."/>
            <person name="Skaloud P."/>
            <person name="Haon M."/>
            <person name="Grisel S."/>
            <person name="Petersen M."/>
            <person name="Berrin J.G."/>
            <person name="Delaux P.M."/>
            <person name="Dal Grande F."/>
            <person name="Keller J."/>
        </authorList>
    </citation>
    <scope>NUCLEOTIDE SEQUENCE [LARGE SCALE GENOMIC DNA]</scope>
    <source>
        <strain evidence="1 2">SAG 2043</strain>
    </source>
</reference>
<dbReference type="InterPro" id="IPR011989">
    <property type="entry name" value="ARM-like"/>
</dbReference>
<dbReference type="AlphaFoldDB" id="A0AAW1PX12"/>
<evidence type="ECO:0000313" key="1">
    <source>
        <dbReference type="EMBL" id="KAK9812915.1"/>
    </source>
</evidence>
<protein>
    <recommendedName>
        <fullName evidence="3">Armadillo segment polarity protein</fullName>
    </recommendedName>
</protein>
<evidence type="ECO:0000313" key="2">
    <source>
        <dbReference type="Proteomes" id="UP001489004"/>
    </source>
</evidence>